<dbReference type="EMBL" id="JAMTCO010000008">
    <property type="protein sequence ID" value="MCP2271133.1"/>
    <property type="molecule type" value="Genomic_DNA"/>
</dbReference>
<accession>A0ABT1IES5</accession>
<protein>
    <submittedName>
        <fullName evidence="1">Uncharacterized protein</fullName>
    </submittedName>
</protein>
<evidence type="ECO:0000313" key="2">
    <source>
        <dbReference type="Proteomes" id="UP001205185"/>
    </source>
</evidence>
<dbReference type="RefSeq" id="WP_253888081.1">
    <property type="nucleotide sequence ID" value="NZ_BAAAVB010000014.1"/>
</dbReference>
<name>A0ABT1IES5_9PSEU</name>
<comment type="caution">
    <text evidence="1">The sequence shown here is derived from an EMBL/GenBank/DDBJ whole genome shotgun (WGS) entry which is preliminary data.</text>
</comment>
<keyword evidence="2" id="KW-1185">Reference proteome</keyword>
<gene>
    <name evidence="1" type="ORF">LV75_003645</name>
</gene>
<organism evidence="1 2">
    <name type="scientific">Actinokineospora diospyrosa</name>
    <dbReference type="NCBI Taxonomy" id="103728"/>
    <lineage>
        <taxon>Bacteria</taxon>
        <taxon>Bacillati</taxon>
        <taxon>Actinomycetota</taxon>
        <taxon>Actinomycetes</taxon>
        <taxon>Pseudonocardiales</taxon>
        <taxon>Pseudonocardiaceae</taxon>
        <taxon>Actinokineospora</taxon>
    </lineage>
</organism>
<dbReference type="Proteomes" id="UP001205185">
    <property type="component" value="Unassembled WGS sequence"/>
</dbReference>
<evidence type="ECO:0000313" key="1">
    <source>
        <dbReference type="EMBL" id="MCP2271133.1"/>
    </source>
</evidence>
<reference evidence="1 2" key="1">
    <citation type="submission" date="2022-06" db="EMBL/GenBank/DDBJ databases">
        <title>Genomic Encyclopedia of Archaeal and Bacterial Type Strains, Phase II (KMG-II): from individual species to whole genera.</title>
        <authorList>
            <person name="Goeker M."/>
        </authorList>
    </citation>
    <scope>NUCLEOTIDE SEQUENCE [LARGE SCALE GENOMIC DNA]</scope>
    <source>
        <strain evidence="1 2">DSM 44255</strain>
    </source>
</reference>
<sequence length="143" mass="15165">MFGRYVYDGSRWHAREEWDDSVQPDVWLTLDVFDSDLASVRYFPNGPGAGVAYLGHTPRAYFGEDEASEPTDVRREAAGLAAWWAATGGAGDTAGKADEIAGLLAADDGSHEGETFVEDQAARFLAALGVPLPADFQGGPTGA</sequence>
<proteinExistence type="predicted"/>